<dbReference type="InterPro" id="IPR009992">
    <property type="entry name" value="Tri3/Sat12/Sat16/Mac1"/>
</dbReference>
<dbReference type="PANTHER" id="PTHR42034">
    <property type="entry name" value="CHROMOSOME 7, WHOLE GENOME SHOTGUN SEQUENCE-RELATED"/>
    <property type="match status" value="1"/>
</dbReference>
<gene>
    <name evidence="3" type="ORF">VTL71DRAFT_14352</name>
</gene>
<evidence type="ECO:0000256" key="1">
    <source>
        <dbReference type="ARBA" id="ARBA00006439"/>
    </source>
</evidence>
<sequence>MVPFLLTPLDPSTYTWQQQTPLNPTLWRRVALSNELMWPSRPKSIHELFISTALSLAFPIPRATLDAAAGRAWQTLRYHVPELALEACVADNGVAYLQYRMAQSQSEVDAWLVRTSSYFEAGGNVLSFDDLRRGALKEKEGRDSDNALLLLYSHDRDEGRGDGLVEDAQIMLNVDHQVTDGTGIKIILGKYLSLLASALNEPYGILQDEIPWEESYKNLSTPWIQLMNEDQVISGSEYEEVVTRNRLIILEKLSHNPGLPLSPTTRPPSQETHSITLTTSQTSSLLQAIKQNLSATSNITHLCHAAVVIALLQVSPPPLPTCISQTQTQTLYSPCFLNGRRYLTPAPACPSPNTDYIPICLSFAPIIFGDISELVSARTATDAEIRENLVKACRRSTEQYLKIRERKSMLPECVNLFEEIGRSALLYAYPS</sequence>
<comment type="caution">
    <text evidence="3">The sequence shown here is derived from an EMBL/GenBank/DDBJ whole genome shotgun (WGS) entry which is preliminary data.</text>
</comment>
<evidence type="ECO:0000256" key="2">
    <source>
        <dbReference type="ARBA" id="ARBA00022679"/>
    </source>
</evidence>
<keyword evidence="2" id="KW-0808">Transferase</keyword>
<name>A0ABR4CID2_9HELO</name>
<evidence type="ECO:0000313" key="4">
    <source>
        <dbReference type="Proteomes" id="UP001595075"/>
    </source>
</evidence>
<evidence type="ECO:0000313" key="3">
    <source>
        <dbReference type="EMBL" id="KAL2069673.1"/>
    </source>
</evidence>
<protein>
    <submittedName>
        <fullName evidence="3">Uncharacterized protein</fullName>
    </submittedName>
</protein>
<dbReference type="Pfam" id="PF07428">
    <property type="entry name" value="Tri3"/>
    <property type="match status" value="1"/>
</dbReference>
<comment type="similarity">
    <text evidence="1">Belongs to the trichothecene O-acetyltransferase family.</text>
</comment>
<dbReference type="PANTHER" id="PTHR42034:SF1">
    <property type="entry name" value="CONDENSATION DOMAIN-CONTAINING PROTEIN"/>
    <property type="match status" value="1"/>
</dbReference>
<keyword evidence="4" id="KW-1185">Reference proteome</keyword>
<dbReference type="Proteomes" id="UP001595075">
    <property type="component" value="Unassembled WGS sequence"/>
</dbReference>
<proteinExistence type="inferred from homology"/>
<organism evidence="3 4">
    <name type="scientific">Oculimacula yallundae</name>
    <dbReference type="NCBI Taxonomy" id="86028"/>
    <lineage>
        <taxon>Eukaryota</taxon>
        <taxon>Fungi</taxon>
        <taxon>Dikarya</taxon>
        <taxon>Ascomycota</taxon>
        <taxon>Pezizomycotina</taxon>
        <taxon>Leotiomycetes</taxon>
        <taxon>Helotiales</taxon>
        <taxon>Ploettnerulaceae</taxon>
        <taxon>Oculimacula</taxon>
    </lineage>
</organism>
<reference evidence="3 4" key="1">
    <citation type="journal article" date="2024" name="Commun. Biol.">
        <title>Comparative genomic analysis of thermophilic fungi reveals convergent evolutionary adaptations and gene losses.</title>
        <authorList>
            <person name="Steindorff A.S."/>
            <person name="Aguilar-Pontes M.V."/>
            <person name="Robinson A.J."/>
            <person name="Andreopoulos B."/>
            <person name="LaButti K."/>
            <person name="Kuo A."/>
            <person name="Mondo S."/>
            <person name="Riley R."/>
            <person name="Otillar R."/>
            <person name="Haridas S."/>
            <person name="Lipzen A."/>
            <person name="Grimwood J."/>
            <person name="Schmutz J."/>
            <person name="Clum A."/>
            <person name="Reid I.D."/>
            <person name="Moisan M.C."/>
            <person name="Butler G."/>
            <person name="Nguyen T.T.M."/>
            <person name="Dewar K."/>
            <person name="Conant G."/>
            <person name="Drula E."/>
            <person name="Henrissat B."/>
            <person name="Hansel C."/>
            <person name="Singer S."/>
            <person name="Hutchinson M.I."/>
            <person name="de Vries R.P."/>
            <person name="Natvig D.O."/>
            <person name="Powell A.J."/>
            <person name="Tsang A."/>
            <person name="Grigoriev I.V."/>
        </authorList>
    </citation>
    <scope>NUCLEOTIDE SEQUENCE [LARGE SCALE GENOMIC DNA]</scope>
    <source>
        <strain evidence="3 4">CBS 494.80</strain>
    </source>
</reference>
<dbReference type="EMBL" id="JAZHXI010000007">
    <property type="protein sequence ID" value="KAL2069673.1"/>
    <property type="molecule type" value="Genomic_DNA"/>
</dbReference>
<dbReference type="Gene3D" id="3.30.559.30">
    <property type="entry name" value="Nonribosomal peptide synthetase, condensation domain"/>
    <property type="match status" value="1"/>
</dbReference>
<accession>A0ABR4CID2</accession>